<dbReference type="AlphaFoldDB" id="A0A0R3LX88"/>
<dbReference type="Pfam" id="PF11162">
    <property type="entry name" value="DUF2946"/>
    <property type="match status" value="1"/>
</dbReference>
<evidence type="ECO:0000313" key="1">
    <source>
        <dbReference type="EMBL" id="KRR12570.1"/>
    </source>
</evidence>
<organism evidence="1 2">
    <name type="scientific">Bradyrhizobium jicamae</name>
    <dbReference type="NCBI Taxonomy" id="280332"/>
    <lineage>
        <taxon>Bacteria</taxon>
        <taxon>Pseudomonadati</taxon>
        <taxon>Pseudomonadota</taxon>
        <taxon>Alphaproteobacteria</taxon>
        <taxon>Hyphomicrobiales</taxon>
        <taxon>Nitrobacteraceae</taxon>
        <taxon>Bradyrhizobium</taxon>
    </lineage>
</organism>
<evidence type="ECO:0000313" key="2">
    <source>
        <dbReference type="Proteomes" id="UP000050863"/>
    </source>
</evidence>
<dbReference type="EMBL" id="LLXZ01000034">
    <property type="protein sequence ID" value="KRR12570.1"/>
    <property type="molecule type" value="Genomic_DNA"/>
</dbReference>
<dbReference type="InterPro" id="IPR021333">
    <property type="entry name" value="DUF2946"/>
</dbReference>
<protein>
    <recommendedName>
        <fullName evidence="3">DUF2946 domain-containing protein</fullName>
    </recommendedName>
</protein>
<keyword evidence="2" id="KW-1185">Reference proteome</keyword>
<accession>A0A0R3LX88</accession>
<sequence length="125" mass="13149">MRRRLEVFIPIVLLSIMVQLLAPIGAFRAVAQAVSDPLYMATICSGMASSEDASQTTTPKAPHGANCCGFCSVGHGGAVAVEPPPLIFVVLQRQFQLVAWLEAADHVPPARAGSHAQARAPPSFS</sequence>
<comment type="caution">
    <text evidence="1">The sequence shown here is derived from an EMBL/GenBank/DDBJ whole genome shotgun (WGS) entry which is preliminary data.</text>
</comment>
<dbReference type="Proteomes" id="UP000050863">
    <property type="component" value="Unassembled WGS sequence"/>
</dbReference>
<evidence type="ECO:0008006" key="3">
    <source>
        <dbReference type="Google" id="ProtNLM"/>
    </source>
</evidence>
<dbReference type="RefSeq" id="WP_057834412.1">
    <property type="nucleotide sequence ID" value="NZ_LLXZ01000034.1"/>
</dbReference>
<gene>
    <name evidence="1" type="ORF">CQ12_35680</name>
</gene>
<dbReference type="OrthoDB" id="8246296at2"/>
<proteinExistence type="predicted"/>
<dbReference type="STRING" id="280332.CQ12_35680"/>
<reference evidence="1 2" key="1">
    <citation type="submission" date="2014-03" db="EMBL/GenBank/DDBJ databases">
        <title>Bradyrhizobium valentinum sp. nov., isolated from effective nodules of Lupinus mariae-josephae, a lupine endemic of basic-lime soils in Eastern Spain.</title>
        <authorList>
            <person name="Duran D."/>
            <person name="Rey L."/>
            <person name="Navarro A."/>
            <person name="Busquets A."/>
            <person name="Imperial J."/>
            <person name="Ruiz-Argueso T."/>
        </authorList>
    </citation>
    <scope>NUCLEOTIDE SEQUENCE [LARGE SCALE GENOMIC DNA]</scope>
    <source>
        <strain evidence="1 2">PAC68</strain>
    </source>
</reference>
<name>A0A0R3LX88_9BRAD</name>